<dbReference type="OrthoDB" id="1117657at2"/>
<keyword evidence="1" id="KW-0732">Signal</keyword>
<dbReference type="Proteomes" id="UP000032544">
    <property type="component" value="Unassembled WGS sequence"/>
</dbReference>
<reference evidence="3 4" key="1">
    <citation type="submission" date="2014-09" db="EMBL/GenBank/DDBJ databases">
        <title>Draft Genome Sequence of Draconibacterium sp. JN14CK-3.</title>
        <authorList>
            <person name="Dong C."/>
            <person name="Lai Q."/>
            <person name="Shao Z."/>
        </authorList>
    </citation>
    <scope>NUCLEOTIDE SEQUENCE [LARGE SCALE GENOMIC DNA]</scope>
    <source>
        <strain evidence="3 4">JN14CK-3</strain>
    </source>
</reference>
<dbReference type="STRING" id="1544798.LH29_03360"/>
<organism evidence="3 4">
    <name type="scientific">Draconibacterium sediminis</name>
    <dbReference type="NCBI Taxonomy" id="1544798"/>
    <lineage>
        <taxon>Bacteria</taxon>
        <taxon>Pseudomonadati</taxon>
        <taxon>Bacteroidota</taxon>
        <taxon>Bacteroidia</taxon>
        <taxon>Marinilabiliales</taxon>
        <taxon>Prolixibacteraceae</taxon>
        <taxon>Draconibacterium</taxon>
    </lineage>
</organism>
<comment type="caution">
    <text evidence="3">The sequence shown here is derived from an EMBL/GenBank/DDBJ whole genome shotgun (WGS) entry which is preliminary data.</text>
</comment>
<feature type="domain" description="DUF4097" evidence="2">
    <location>
        <begin position="253"/>
        <end position="361"/>
    </location>
</feature>
<feature type="signal peptide" evidence="1">
    <location>
        <begin position="1"/>
        <end position="23"/>
    </location>
</feature>
<dbReference type="InterPro" id="IPR025164">
    <property type="entry name" value="Toastrack_DUF4097"/>
</dbReference>
<protein>
    <recommendedName>
        <fullName evidence="2">DUF4097 domain-containing protein</fullName>
    </recommendedName>
</protein>
<keyword evidence="4" id="KW-1185">Reference proteome</keyword>
<evidence type="ECO:0000256" key="1">
    <source>
        <dbReference type="SAM" id="SignalP"/>
    </source>
</evidence>
<dbReference type="RefSeq" id="WP_045026081.1">
    <property type="nucleotide sequence ID" value="NZ_CAJXKZ010000006.1"/>
</dbReference>
<gene>
    <name evidence="3" type="ORF">LH29_03360</name>
</gene>
<feature type="chain" id="PRO_5002331079" description="DUF4097 domain-containing protein" evidence="1">
    <location>
        <begin position="24"/>
        <end position="365"/>
    </location>
</feature>
<dbReference type="EMBL" id="JRHC01000001">
    <property type="protein sequence ID" value="KJF44533.1"/>
    <property type="molecule type" value="Genomic_DNA"/>
</dbReference>
<proteinExistence type="predicted"/>
<accession>A0A0D8JFC1</accession>
<dbReference type="Pfam" id="PF13349">
    <property type="entry name" value="DUF4097"/>
    <property type="match status" value="1"/>
</dbReference>
<evidence type="ECO:0000313" key="4">
    <source>
        <dbReference type="Proteomes" id="UP000032544"/>
    </source>
</evidence>
<evidence type="ECO:0000259" key="2">
    <source>
        <dbReference type="Pfam" id="PF13349"/>
    </source>
</evidence>
<dbReference type="AlphaFoldDB" id="A0A0D8JFC1"/>
<sequence>MIKIKWKLVAGLFVLLAPLLVNAQFTDTKEIRKSYAITPETQIEITNKYGKIDFKSWDKDSVKFLINIRVEEKKLSKLEESIEEIDFDITNSEHYLIVRTIVEKNLGTLGREIKKFKETLLSSDGNIQVDYTVWLPDSNRLKVDNKFGDIYIGDYKGEADITLSNGNMKAHDFRHLNLTLNFADATINKIEKGRLDCNFSELFTKEMGTIHLQSKSTEFEFQEVESLSASSRRDKFRIRQIELLDAQSSFTTFRINKLVDRAKIQAEYGDIEMEGTEADFSGVNIESRSTDINLYFNSESAFSFDIQHTKADVSFDSDFSIEKEDVLDEKENEIKITGNFRETQNPSEKLYIRANSGNINLRTTY</sequence>
<name>A0A0D8JFC1_9BACT</name>
<evidence type="ECO:0000313" key="3">
    <source>
        <dbReference type="EMBL" id="KJF44533.1"/>
    </source>
</evidence>